<dbReference type="Proteomes" id="UP001175271">
    <property type="component" value="Unassembled WGS sequence"/>
</dbReference>
<feature type="region of interest" description="Disordered" evidence="1">
    <location>
        <begin position="90"/>
        <end position="111"/>
    </location>
</feature>
<dbReference type="AlphaFoldDB" id="A0AA39INN8"/>
<evidence type="ECO:0000313" key="2">
    <source>
        <dbReference type="EMBL" id="KAK0426764.1"/>
    </source>
</evidence>
<proteinExistence type="predicted"/>
<sequence length="233" mass="26933">MPHKFWSSEDAERIATEYFNSKATLAPRTIGWVRNEILNRHGLRFSKATIGLHLRKSKKPVWMTGVYDSTLEVGRSRRSSVPQSLDETITLDSDDDLDSSQPHNDIMSPNFGEEVESSGLKMFHRKTFWMTREGTEMLRKYVHFKETKAPIGRYGLAEMSNEIARKYNLRFSKTSLSRQVAIFRYQGALRPEDIWAGLEAVQPTQNNSDSDLEKVDKLIRETFNNAIRQVMEL</sequence>
<dbReference type="EMBL" id="JAUCMV010000001">
    <property type="protein sequence ID" value="KAK0426764.1"/>
    <property type="molecule type" value="Genomic_DNA"/>
</dbReference>
<name>A0AA39INN8_9BILA</name>
<reference evidence="2" key="1">
    <citation type="submission" date="2023-06" db="EMBL/GenBank/DDBJ databases">
        <title>Genomic analysis of the entomopathogenic nematode Steinernema hermaphroditum.</title>
        <authorList>
            <person name="Schwarz E.M."/>
            <person name="Heppert J.K."/>
            <person name="Baniya A."/>
            <person name="Schwartz H.T."/>
            <person name="Tan C.-H."/>
            <person name="Antoshechkin I."/>
            <person name="Sternberg P.W."/>
            <person name="Goodrich-Blair H."/>
            <person name="Dillman A.R."/>
        </authorList>
    </citation>
    <scope>NUCLEOTIDE SEQUENCE</scope>
    <source>
        <strain evidence="2">PS9179</strain>
        <tissue evidence="2">Whole animal</tissue>
    </source>
</reference>
<evidence type="ECO:0000313" key="3">
    <source>
        <dbReference type="Proteomes" id="UP001175271"/>
    </source>
</evidence>
<keyword evidence="3" id="KW-1185">Reference proteome</keyword>
<organism evidence="2 3">
    <name type="scientific">Steinernema hermaphroditum</name>
    <dbReference type="NCBI Taxonomy" id="289476"/>
    <lineage>
        <taxon>Eukaryota</taxon>
        <taxon>Metazoa</taxon>
        <taxon>Ecdysozoa</taxon>
        <taxon>Nematoda</taxon>
        <taxon>Chromadorea</taxon>
        <taxon>Rhabditida</taxon>
        <taxon>Tylenchina</taxon>
        <taxon>Panagrolaimomorpha</taxon>
        <taxon>Strongyloidoidea</taxon>
        <taxon>Steinernematidae</taxon>
        <taxon>Steinernema</taxon>
    </lineage>
</organism>
<accession>A0AA39INN8</accession>
<protein>
    <submittedName>
        <fullName evidence="2">Uncharacterized protein</fullName>
    </submittedName>
</protein>
<evidence type="ECO:0000256" key="1">
    <source>
        <dbReference type="SAM" id="MobiDB-lite"/>
    </source>
</evidence>
<gene>
    <name evidence="2" type="ORF">QR680_009886</name>
</gene>
<comment type="caution">
    <text evidence="2">The sequence shown here is derived from an EMBL/GenBank/DDBJ whole genome shotgun (WGS) entry which is preliminary data.</text>
</comment>